<protein>
    <submittedName>
        <fullName evidence="2">Uncharacterized protein</fullName>
    </submittedName>
</protein>
<dbReference type="EMBL" id="EF146076">
    <property type="protein sequence ID" value="ABK94180.1"/>
    <property type="molecule type" value="mRNA"/>
</dbReference>
<organism evidence="2">
    <name type="scientific">Populus trichocarpa</name>
    <name type="common">Western balsam poplar</name>
    <name type="synonym">Populus balsamifera subsp. trichocarpa</name>
    <dbReference type="NCBI Taxonomy" id="3694"/>
    <lineage>
        <taxon>Eukaryota</taxon>
        <taxon>Viridiplantae</taxon>
        <taxon>Streptophyta</taxon>
        <taxon>Embryophyta</taxon>
        <taxon>Tracheophyta</taxon>
        <taxon>Spermatophyta</taxon>
        <taxon>Magnoliopsida</taxon>
        <taxon>eudicotyledons</taxon>
        <taxon>Gunneridae</taxon>
        <taxon>Pentapetalae</taxon>
        <taxon>rosids</taxon>
        <taxon>fabids</taxon>
        <taxon>Malpighiales</taxon>
        <taxon>Salicaceae</taxon>
        <taxon>Saliceae</taxon>
        <taxon>Populus</taxon>
    </lineage>
</organism>
<evidence type="ECO:0000313" key="2">
    <source>
        <dbReference type="EMBL" id="ABK94180.1"/>
    </source>
</evidence>
<keyword evidence="1" id="KW-0472">Membrane</keyword>
<dbReference type="AlphaFoldDB" id="A9PCS7"/>
<evidence type="ECO:0000256" key="1">
    <source>
        <dbReference type="SAM" id="Phobius"/>
    </source>
</evidence>
<name>A9PCS7_POPTR</name>
<keyword evidence="1" id="KW-0812">Transmembrane</keyword>
<proteinExistence type="evidence at transcript level"/>
<dbReference type="ExpressionAtlas" id="A9PCS7">
    <property type="expression patterns" value="baseline and differential"/>
</dbReference>
<keyword evidence="1" id="KW-1133">Transmembrane helix</keyword>
<reference evidence="2" key="1">
    <citation type="journal article" date="2008" name="BMC Genomics">
        <title>Analysis of 4,664 high-quality sequence-finished poplar full-length cDNA clones and their utility for the discovery of genes responding to insect feeding.</title>
        <authorList>
            <person name="Ralph S.G."/>
            <person name="Chun H.J."/>
            <person name="Cooper D."/>
            <person name="Kirkpatrick R."/>
            <person name="Kolosova N."/>
            <person name="Gunter L."/>
            <person name="Tuskan G.A."/>
            <person name="Douglas C.J."/>
            <person name="Holt R.A."/>
            <person name="Jones S.J."/>
            <person name="Marra M.A."/>
            <person name="Bohlmann J."/>
        </authorList>
    </citation>
    <scope>NUCLEOTIDE SEQUENCE</scope>
    <source>
        <tissue evidence="2">Phloem and cambium</tissue>
    </source>
</reference>
<accession>A9PCS7</accession>
<feature type="transmembrane region" description="Helical" evidence="1">
    <location>
        <begin position="20"/>
        <end position="40"/>
    </location>
</feature>
<sequence length="61" mass="7123">MLGLRLTELTRNNAYQRHCTSLSSWCKAFMHLGALLLFLLRSFSTQVDDVVCEIYFLDQPR</sequence>